<dbReference type="InterPro" id="IPR002178">
    <property type="entry name" value="PTS_EIIA_type-2_dom"/>
</dbReference>
<dbReference type="InterPro" id="IPR051541">
    <property type="entry name" value="PTS_SugarTrans_NitroReg"/>
</dbReference>
<dbReference type="Gene3D" id="3.40.930.10">
    <property type="entry name" value="Mannitol-specific EII, Chain A"/>
    <property type="match status" value="1"/>
</dbReference>
<dbReference type="Pfam" id="PF00359">
    <property type="entry name" value="PTS_EIIA_2"/>
    <property type="match status" value="1"/>
</dbReference>
<accession>A0ABT0WI98</accession>
<comment type="caution">
    <text evidence="7">The sequence shown here is derived from an EMBL/GenBank/DDBJ whole genome shotgun (WGS) entry which is preliminary data.</text>
</comment>
<dbReference type="InterPro" id="IPR016152">
    <property type="entry name" value="PTrfase/Anion_transptr"/>
</dbReference>
<evidence type="ECO:0000256" key="4">
    <source>
        <dbReference type="ARBA" id="ARBA00022679"/>
    </source>
</evidence>
<sequence length="160" mass="18045">MDTKLKELDINKIITEDLIDLNLQATSKLGVIEELTHLLFKHHYIDNEESFIKDVLYRENEGVTGLEKGIAIPHGKSESVIKTSLAICRTKQPVEEWESMDGNPIEVIFLFAVKTTDATTVHIKLLQKVATLLADDEILQSFQTVKTKQEVIDLLSKNNG</sequence>
<reference evidence="7 8" key="1">
    <citation type="submission" date="2022-06" db="EMBL/GenBank/DDBJ databases">
        <authorList>
            <person name="Jeon C.O."/>
        </authorList>
    </citation>
    <scope>NUCLEOTIDE SEQUENCE [LARGE SCALE GENOMIC DNA]</scope>
    <source>
        <strain evidence="7 8">KCTC 13943</strain>
    </source>
</reference>
<evidence type="ECO:0000259" key="6">
    <source>
        <dbReference type="PROSITE" id="PS51094"/>
    </source>
</evidence>
<dbReference type="PANTHER" id="PTHR47738">
    <property type="entry name" value="PTS SYSTEM FRUCTOSE-LIKE EIIA COMPONENT-RELATED"/>
    <property type="match status" value="1"/>
</dbReference>
<organism evidence="7 8">
    <name type="scientific">Neobacillus pocheonensis</name>
    <dbReference type="NCBI Taxonomy" id="363869"/>
    <lineage>
        <taxon>Bacteria</taxon>
        <taxon>Bacillati</taxon>
        <taxon>Bacillota</taxon>
        <taxon>Bacilli</taxon>
        <taxon>Bacillales</taxon>
        <taxon>Bacillaceae</taxon>
        <taxon>Neobacillus</taxon>
    </lineage>
</organism>
<evidence type="ECO:0000313" key="8">
    <source>
        <dbReference type="Proteomes" id="UP001523262"/>
    </source>
</evidence>
<dbReference type="EMBL" id="JAMQCR010000002">
    <property type="protein sequence ID" value="MCM2534802.1"/>
    <property type="molecule type" value="Genomic_DNA"/>
</dbReference>
<evidence type="ECO:0000313" key="7">
    <source>
        <dbReference type="EMBL" id="MCM2534802.1"/>
    </source>
</evidence>
<dbReference type="NCBIfam" id="TIGR00848">
    <property type="entry name" value="fruA"/>
    <property type="match status" value="1"/>
</dbReference>
<keyword evidence="2" id="KW-0597">Phosphoprotein</keyword>
<evidence type="ECO:0000256" key="5">
    <source>
        <dbReference type="ARBA" id="ARBA00022683"/>
    </source>
</evidence>
<proteinExistence type="predicted"/>
<keyword evidence="4" id="KW-0808">Transferase</keyword>
<gene>
    <name evidence="7" type="ORF">NDK43_23730</name>
</gene>
<keyword evidence="3 7" id="KW-0762">Sugar transport</keyword>
<name>A0ABT0WI98_9BACI</name>
<dbReference type="PANTHER" id="PTHR47738:SF2">
    <property type="entry name" value="PTS SYSTEM FRUCTOSE-LIKE EIIA COMPONENT"/>
    <property type="match status" value="1"/>
</dbReference>
<evidence type="ECO:0000256" key="1">
    <source>
        <dbReference type="ARBA" id="ARBA00022448"/>
    </source>
</evidence>
<dbReference type="PROSITE" id="PS51094">
    <property type="entry name" value="PTS_EIIA_TYPE_2"/>
    <property type="match status" value="1"/>
</dbReference>
<dbReference type="CDD" id="cd00211">
    <property type="entry name" value="PTS_IIA_fru"/>
    <property type="match status" value="1"/>
</dbReference>
<evidence type="ECO:0000256" key="3">
    <source>
        <dbReference type="ARBA" id="ARBA00022597"/>
    </source>
</evidence>
<dbReference type="SUPFAM" id="SSF55804">
    <property type="entry name" value="Phoshotransferase/anion transport protein"/>
    <property type="match status" value="1"/>
</dbReference>
<keyword evidence="1" id="KW-0813">Transport</keyword>
<keyword evidence="8" id="KW-1185">Reference proteome</keyword>
<dbReference type="InterPro" id="IPR004715">
    <property type="entry name" value="PTS_IIA_fruc"/>
</dbReference>
<dbReference type="Proteomes" id="UP001523262">
    <property type="component" value="Unassembled WGS sequence"/>
</dbReference>
<feature type="domain" description="PTS EIIA type-2" evidence="6">
    <location>
        <begin position="12"/>
        <end position="158"/>
    </location>
</feature>
<protein>
    <submittedName>
        <fullName evidence="7">PTS sugar transporter subunit IIA</fullName>
    </submittedName>
</protein>
<evidence type="ECO:0000256" key="2">
    <source>
        <dbReference type="ARBA" id="ARBA00022553"/>
    </source>
</evidence>
<keyword evidence="5" id="KW-0598">Phosphotransferase system</keyword>